<dbReference type="PATRIC" id="fig|1789004.3.peg.181"/>
<dbReference type="AlphaFoldDB" id="A0A149W1E9"/>
<accession>A0A149W1E9</accession>
<keyword evidence="2" id="KW-1185">Reference proteome</keyword>
<dbReference type="STRING" id="1789004.FEMY_01810"/>
<protein>
    <recommendedName>
        <fullName evidence="3">Transporter</fullName>
    </recommendedName>
</protein>
<dbReference type="GeneID" id="301708639"/>
<evidence type="ECO:0000313" key="1">
    <source>
        <dbReference type="EMBL" id="KXW59268.1"/>
    </source>
</evidence>
<dbReference type="Proteomes" id="UP000075653">
    <property type="component" value="Unassembled WGS sequence"/>
</dbReference>
<sequence length="327" mass="35620">MYHSVYKQSLFLNPALCHRLAGLILGFGVATQGWACACGCGVFDVGLPGLPVSGMNDQVSLQYSFMNQNWNHSGASGQAGALNPDKQIGTNFYTLYGQHMFNDNWGVEAMLPYWMRSFTTDTSGVPGQINPSPTTRSANISSLSDLRVMGMYTGFSKDKSSGLTFGLKLPTGPVNPAPLIDRDTAPGTGTTDLLLGYYSMGNFSANWGWFSQGTWRHALNHYQGYKPGDSLNTVAGVTWNAIETSTHIIPMIQVNALWRAPDQGGGDALYGNLNSGYTNVFLAPGALIDLSRHWQANTSIYLPLYRYANGDQLVPHWMVNAGITYLF</sequence>
<comment type="caution">
    <text evidence="1">The sequence shown here is derived from an EMBL/GenBank/DDBJ whole genome shotgun (WGS) entry which is preliminary data.</text>
</comment>
<dbReference type="EMBL" id="LRRD01000003">
    <property type="protein sequence ID" value="KXW59268.1"/>
    <property type="molecule type" value="Genomic_DNA"/>
</dbReference>
<reference evidence="1 2" key="1">
    <citation type="submission" date="2016-01" db="EMBL/GenBank/DDBJ databases">
        <title>Genome sequence of the acidophilic iron oxidising Ferrovum strain Z-31.</title>
        <authorList>
            <person name="Poehlein A."/>
            <person name="Ullrich S.R."/>
            <person name="Schloemann M."/>
            <person name="Muehling M."/>
            <person name="Daniel R."/>
        </authorList>
    </citation>
    <scope>NUCLEOTIDE SEQUENCE [LARGE SCALE GENOMIC DNA]</scope>
    <source>
        <strain evidence="1 2">Z-31</strain>
    </source>
</reference>
<name>A0A149W1E9_9PROT</name>
<proteinExistence type="predicted"/>
<gene>
    <name evidence="1" type="ORF">FEMY_01810</name>
</gene>
<organism evidence="1 2">
    <name type="scientific">Ferrovum myxofaciens</name>
    <dbReference type="NCBI Taxonomy" id="416213"/>
    <lineage>
        <taxon>Bacteria</taxon>
        <taxon>Pseudomonadati</taxon>
        <taxon>Pseudomonadota</taxon>
        <taxon>Betaproteobacteria</taxon>
        <taxon>Ferrovales</taxon>
        <taxon>Ferrovaceae</taxon>
        <taxon>Ferrovum</taxon>
    </lineage>
</organism>
<dbReference type="RefSeq" id="WP_031597006.1">
    <property type="nucleotide sequence ID" value="NZ_CP053676.1"/>
</dbReference>
<evidence type="ECO:0008006" key="3">
    <source>
        <dbReference type="Google" id="ProtNLM"/>
    </source>
</evidence>
<evidence type="ECO:0000313" key="2">
    <source>
        <dbReference type="Proteomes" id="UP000075653"/>
    </source>
</evidence>